<dbReference type="AlphaFoldDB" id="K5BEH7"/>
<keyword evidence="2" id="KW-1185">Reference proteome</keyword>
<dbReference type="EMBL" id="AMRA01000102">
    <property type="protein sequence ID" value="EKF22286.1"/>
    <property type="molecule type" value="Genomic_DNA"/>
</dbReference>
<gene>
    <name evidence="1" type="ORF">C731_3778</name>
</gene>
<dbReference type="PATRIC" id="fig|1122247.3.peg.3621"/>
<reference evidence="1 2" key="1">
    <citation type="journal article" date="2012" name="J. Bacteriol.">
        <title>Genome sequence of Mycobacterium hassiacum DSM 44199, a rare source of heat-stable mycobacterial proteins.</title>
        <authorList>
            <person name="Tiago I."/>
            <person name="Maranha A."/>
            <person name="Mendes V."/>
            <person name="Alarico S."/>
            <person name="Moynihan P.J."/>
            <person name="Clarke A.J."/>
            <person name="Macedo-Ribeiro S."/>
            <person name="Pereira P.J."/>
            <person name="Empadinhas N."/>
        </authorList>
    </citation>
    <scope>NUCLEOTIDE SEQUENCE [LARGE SCALE GENOMIC DNA]</scope>
    <source>
        <strain evidence="2">DSM 44199 / CIP 105218 / JCM 12690 / 3849</strain>
    </source>
</reference>
<dbReference type="STRING" id="1122247.GCA_000379865_02723"/>
<evidence type="ECO:0000313" key="2">
    <source>
        <dbReference type="Proteomes" id="UP000006265"/>
    </source>
</evidence>
<dbReference type="OrthoDB" id="4714749at2"/>
<comment type="caution">
    <text evidence="1">The sequence shown here is derived from an EMBL/GenBank/DDBJ whole genome shotgun (WGS) entry which is preliminary data.</text>
</comment>
<name>K5BEH7_MYCHD</name>
<dbReference type="RefSeq" id="WP_005630363.1">
    <property type="nucleotide sequence ID" value="NZ_AMRA01000102.1"/>
</dbReference>
<evidence type="ECO:0000313" key="1">
    <source>
        <dbReference type="EMBL" id="EKF22286.1"/>
    </source>
</evidence>
<protein>
    <submittedName>
        <fullName evidence="1">Uncharacterized protein</fullName>
    </submittedName>
</protein>
<sequence length="155" mass="16566">MLRTASLLAVAGLLSSGAVAAAAPEPPGPERPCPEFAGAMTLPAGARLGLVCDGSRWQALTEPRPPHDRWISFGPEMTLHGEGRRNPEVRAGAWIGTPLDATERCRATQRTAVGPGVLSDPVTAAGEPGEKIEFEVLPRLFELRLSGYCDWRRVD</sequence>
<proteinExistence type="predicted"/>
<dbReference type="eggNOG" id="ENOG5031QH0">
    <property type="taxonomic scope" value="Bacteria"/>
</dbReference>
<accession>K5BEH7</accession>
<dbReference type="Proteomes" id="UP000006265">
    <property type="component" value="Unassembled WGS sequence"/>
</dbReference>
<organism evidence="1 2">
    <name type="scientific">Mycolicibacterium hassiacum (strain DSM 44199 / CIP 105218 / JCM 12690 / 3849)</name>
    <name type="common">Mycobacterium hassiacum</name>
    <dbReference type="NCBI Taxonomy" id="1122247"/>
    <lineage>
        <taxon>Bacteria</taxon>
        <taxon>Bacillati</taxon>
        <taxon>Actinomycetota</taxon>
        <taxon>Actinomycetes</taxon>
        <taxon>Mycobacteriales</taxon>
        <taxon>Mycobacteriaceae</taxon>
        <taxon>Mycolicibacterium</taxon>
    </lineage>
</organism>